<dbReference type="VEuPathDB" id="FungiDB:RhiirFUN_003574"/>
<gene>
    <name evidence="2" type="ORF">RhiirA5_11243</name>
</gene>
<name>A0A2N0PAS8_9GLOM</name>
<reference evidence="2 3" key="2">
    <citation type="submission" date="2017-09" db="EMBL/GenBank/DDBJ databases">
        <title>Extensive intraspecific genome diversity in a model arbuscular mycorrhizal fungus.</title>
        <authorList>
            <person name="Chen E.C."/>
            <person name="Morin E."/>
            <person name="Beaudet D."/>
            <person name="Noel J."/>
            <person name="Ndikumana S."/>
            <person name="Charron P."/>
            <person name="St-Onge C."/>
            <person name="Giorgi J."/>
            <person name="Grigoriev I.V."/>
            <person name="Roux C."/>
            <person name="Martin F.M."/>
            <person name="Corradi N."/>
        </authorList>
    </citation>
    <scope>NUCLEOTIDE SEQUENCE [LARGE SCALE GENOMIC DNA]</scope>
    <source>
        <strain evidence="2 3">A5</strain>
    </source>
</reference>
<evidence type="ECO:0000259" key="1">
    <source>
        <dbReference type="PROSITE" id="PS51886"/>
    </source>
</evidence>
<sequence length="244" mass="27675">MLFEEVVSFHLADIKPEKNMVPPRHKKIYIDSMVIKPKHATIFINWIQRKDANARISKDKYNFNLIYRGSRDGFDVNTMINKCNGQGACILVIKIKENGTLIGGYNPLGWNYRSYHVGGIYNSYDMYGGLYGYGGIYGSGGLYGGYYGGYGELYGNSLNRWANTTESFIFSLDDGKDLKKFKISRVINNNCAIYESNNTLNFGNSDLIINGNSGTCNRCHYESSILDTNNFSIEDMEIFKYNKS</sequence>
<proteinExistence type="predicted"/>
<dbReference type="PROSITE" id="PS51886">
    <property type="entry name" value="TLDC"/>
    <property type="match status" value="1"/>
</dbReference>
<dbReference type="VEuPathDB" id="FungiDB:FUN_021720"/>
<dbReference type="Pfam" id="PF07534">
    <property type="entry name" value="TLD"/>
    <property type="match status" value="2"/>
</dbReference>
<reference evidence="2 3" key="1">
    <citation type="submission" date="2016-04" db="EMBL/GenBank/DDBJ databases">
        <title>Genome analyses suggest a sexual origin of heterokaryosis in a supposedly ancient asexual fungus.</title>
        <authorList>
            <person name="Ropars J."/>
            <person name="Sedzielewska K."/>
            <person name="Noel J."/>
            <person name="Charron P."/>
            <person name="Farinelli L."/>
            <person name="Marton T."/>
            <person name="Kruger M."/>
            <person name="Pelin A."/>
            <person name="Brachmann A."/>
            <person name="Corradi N."/>
        </authorList>
    </citation>
    <scope>NUCLEOTIDE SEQUENCE [LARGE SCALE GENOMIC DNA]</scope>
    <source>
        <strain evidence="2 3">A5</strain>
    </source>
</reference>
<dbReference type="AlphaFoldDB" id="A0A2N0PAS8"/>
<dbReference type="InterPro" id="IPR006571">
    <property type="entry name" value="TLDc_dom"/>
</dbReference>
<organism evidence="2 3">
    <name type="scientific">Rhizophagus irregularis</name>
    <dbReference type="NCBI Taxonomy" id="588596"/>
    <lineage>
        <taxon>Eukaryota</taxon>
        <taxon>Fungi</taxon>
        <taxon>Fungi incertae sedis</taxon>
        <taxon>Mucoromycota</taxon>
        <taxon>Glomeromycotina</taxon>
        <taxon>Glomeromycetes</taxon>
        <taxon>Glomerales</taxon>
        <taxon>Glomeraceae</taxon>
        <taxon>Rhizophagus</taxon>
    </lineage>
</organism>
<comment type="caution">
    <text evidence="2">The sequence shown here is derived from an EMBL/GenBank/DDBJ whole genome shotgun (WGS) entry which is preliminary data.</text>
</comment>
<feature type="domain" description="TLDc" evidence="1">
    <location>
        <begin position="33"/>
        <end position="242"/>
    </location>
</feature>
<evidence type="ECO:0000313" key="3">
    <source>
        <dbReference type="Proteomes" id="UP000232722"/>
    </source>
</evidence>
<dbReference type="PANTHER" id="PTHR23354">
    <property type="entry name" value="NUCLEOLAR PROTEIN 7/ESTROGEN RECEPTOR COACTIVATOR-RELATED"/>
    <property type="match status" value="1"/>
</dbReference>
<protein>
    <recommendedName>
        <fullName evidence="1">TLDc domain-containing protein</fullName>
    </recommendedName>
</protein>
<dbReference type="Proteomes" id="UP000232722">
    <property type="component" value="Unassembled WGS sequence"/>
</dbReference>
<dbReference type="EMBL" id="LLXJ01001093">
    <property type="protein sequence ID" value="PKC03928.1"/>
    <property type="molecule type" value="Genomic_DNA"/>
</dbReference>
<accession>A0A2N0PAS8</accession>
<evidence type="ECO:0000313" key="2">
    <source>
        <dbReference type="EMBL" id="PKC03928.1"/>
    </source>
</evidence>
<dbReference type="VEuPathDB" id="FungiDB:RhiirA1_190267"/>